<feature type="domain" description="Chondroitin proteoglycan 4" evidence="3">
    <location>
        <begin position="97"/>
        <end position="191"/>
    </location>
</feature>
<name>A0A0D6LF79_9BILA</name>
<evidence type="ECO:0000256" key="1">
    <source>
        <dbReference type="SAM" id="MobiDB-lite"/>
    </source>
</evidence>
<dbReference type="PANTHER" id="PTHR37442">
    <property type="entry name" value="F18A1.7 PROTEIN-RELATED"/>
    <property type="match status" value="1"/>
</dbReference>
<feature type="signal peptide" evidence="2">
    <location>
        <begin position="1"/>
        <end position="17"/>
    </location>
</feature>
<dbReference type="AlphaFoldDB" id="A0A0D6LF79"/>
<protein>
    <recommendedName>
        <fullName evidence="3">Chondroitin proteoglycan 4 domain-containing protein</fullName>
    </recommendedName>
</protein>
<feature type="region of interest" description="Disordered" evidence="1">
    <location>
        <begin position="379"/>
        <end position="399"/>
    </location>
</feature>
<dbReference type="Proteomes" id="UP000054495">
    <property type="component" value="Unassembled WGS sequence"/>
</dbReference>
<keyword evidence="2" id="KW-0732">Signal</keyword>
<dbReference type="InterPro" id="IPR029153">
    <property type="entry name" value="CPG4"/>
</dbReference>
<evidence type="ECO:0000313" key="4">
    <source>
        <dbReference type="EMBL" id="EPB66292.1"/>
    </source>
</evidence>
<dbReference type="InterPro" id="IPR053123">
    <property type="entry name" value="CPG4-like"/>
</dbReference>
<reference evidence="4 5" key="1">
    <citation type="submission" date="2013-05" db="EMBL/GenBank/DDBJ databases">
        <title>Draft genome of the parasitic nematode Anyclostoma ceylanicum.</title>
        <authorList>
            <person name="Mitreva M."/>
        </authorList>
    </citation>
    <scope>NUCLEOTIDE SEQUENCE [LARGE SCALE GENOMIC DNA]</scope>
</reference>
<organism evidence="4 5">
    <name type="scientific">Ancylostoma ceylanicum</name>
    <dbReference type="NCBI Taxonomy" id="53326"/>
    <lineage>
        <taxon>Eukaryota</taxon>
        <taxon>Metazoa</taxon>
        <taxon>Ecdysozoa</taxon>
        <taxon>Nematoda</taxon>
        <taxon>Chromadorea</taxon>
        <taxon>Rhabditida</taxon>
        <taxon>Rhabditina</taxon>
        <taxon>Rhabditomorpha</taxon>
        <taxon>Strongyloidea</taxon>
        <taxon>Ancylostomatidae</taxon>
        <taxon>Ancylostomatinae</taxon>
        <taxon>Ancylostoma</taxon>
    </lineage>
</organism>
<evidence type="ECO:0000256" key="2">
    <source>
        <dbReference type="SAM" id="SignalP"/>
    </source>
</evidence>
<keyword evidence="5" id="KW-1185">Reference proteome</keyword>
<proteinExistence type="predicted"/>
<gene>
    <name evidence="4" type="ORF">ANCCEY_14617</name>
</gene>
<dbReference type="Pfam" id="PF15481">
    <property type="entry name" value="CPG4"/>
    <property type="match status" value="1"/>
</dbReference>
<evidence type="ECO:0000259" key="3">
    <source>
        <dbReference type="Pfam" id="PF15481"/>
    </source>
</evidence>
<dbReference type="PANTHER" id="PTHR37442:SF2">
    <property type="entry name" value="CHONDROITIN PROTEOGLYCAN 4"/>
    <property type="match status" value="1"/>
</dbReference>
<dbReference type="EMBL" id="KE126271">
    <property type="protein sequence ID" value="EPB66292.1"/>
    <property type="molecule type" value="Genomic_DNA"/>
</dbReference>
<feature type="chain" id="PRO_5002307000" description="Chondroitin proteoglycan 4 domain-containing protein" evidence="2">
    <location>
        <begin position="18"/>
        <end position="445"/>
    </location>
</feature>
<evidence type="ECO:0000313" key="5">
    <source>
        <dbReference type="Proteomes" id="UP000054495"/>
    </source>
</evidence>
<sequence>MILLLPALLWLPLTVVPAPMQPNELLLTDEAPKEFPFPPWLNPAIVSNSGDVLEPLPISPLDGVSDASSTLSNSFSPPGSWFTGKQLADELESLPPCQRECAKDLHDTVGDVLNGGSYVTKYHRTCAAYKEARRCIIEKRDKCDENVEMFAVATSGIKYMCIEQGKAFNASIECIDHNAHQVQGLCEEHCDAKGALMRIFTESSLMNSFGEVFQLLRAESALQPAAFGDSPLPFEPGLLHFGLSPQTGNGMELHTSIRDFEVITGNACHGTKLMRLRIEPKTHQNLLRTFGTTDEVREEIAHVADAGNNIIPESPINANSDLNALIEEMYANETFVDAEDRVNGTDSSEESTRQTATDDLLTTANITGNTTLDEEQLVEGSGNIKESSGVPEGSGEEQEELGEVVFKSVLSATPSYFEFTANSSGTLRCRVIIQTMKPLGLHKDH</sequence>
<accession>A0A0D6LF79</accession>